<sequence>MSASRAPRLSQLVCAATPDPIEAEKTALRAKFIAASAALVAEAKCMPDDREDLWEEKVMWLQRWEKRSGEVFPLVERGRELNVDTKIDAADGLAVAEADEAYERWVSEETTQLKVDEDVRMEEEASQGTEGQGASAAEPVASVRMTHVEVPQPARKRSRQAVAEGDDDDKPKITVPPRAVLHPVPCARCALEGMSCIGPSGKTCDGCVKMKQRCEKSNKGTGKKAQAGASVARSTKAPKAGPSKRAHDDDDDDDDDVEVVETRARGKGKVPVRGGFDGKTASDISQALGMVRAEAVAAHAANLRLQVRIEQLSEALAKLGVE</sequence>
<dbReference type="EMBL" id="KN831974">
    <property type="protein sequence ID" value="KIO03828.1"/>
    <property type="molecule type" value="Genomic_DNA"/>
</dbReference>
<dbReference type="OrthoDB" id="2680592at2759"/>
<keyword evidence="3" id="KW-1185">Reference proteome</keyword>
<feature type="region of interest" description="Disordered" evidence="1">
    <location>
        <begin position="146"/>
        <end position="177"/>
    </location>
</feature>
<dbReference type="AlphaFoldDB" id="A0A0C3J456"/>
<reference evidence="2 3" key="1">
    <citation type="submission" date="2014-04" db="EMBL/GenBank/DDBJ databases">
        <authorList>
            <consortium name="DOE Joint Genome Institute"/>
            <person name="Kuo A."/>
            <person name="Kohler A."/>
            <person name="Costa M.D."/>
            <person name="Nagy L.G."/>
            <person name="Floudas D."/>
            <person name="Copeland A."/>
            <person name="Barry K.W."/>
            <person name="Cichocki N."/>
            <person name="Veneault-Fourrey C."/>
            <person name="LaButti K."/>
            <person name="Lindquist E.A."/>
            <person name="Lipzen A."/>
            <person name="Lundell T."/>
            <person name="Morin E."/>
            <person name="Murat C."/>
            <person name="Sun H."/>
            <person name="Tunlid A."/>
            <person name="Henrissat B."/>
            <person name="Grigoriev I.V."/>
            <person name="Hibbett D.S."/>
            <person name="Martin F."/>
            <person name="Nordberg H.P."/>
            <person name="Cantor M.N."/>
            <person name="Hua S.X."/>
        </authorList>
    </citation>
    <scope>NUCLEOTIDE SEQUENCE [LARGE SCALE GENOMIC DNA]</scope>
    <source>
        <strain evidence="2 3">Marx 270</strain>
    </source>
</reference>
<proteinExistence type="predicted"/>
<evidence type="ECO:0000313" key="2">
    <source>
        <dbReference type="EMBL" id="KIO03828.1"/>
    </source>
</evidence>
<dbReference type="InParanoid" id="A0A0C3J456"/>
<feature type="region of interest" description="Disordered" evidence="1">
    <location>
        <begin position="118"/>
        <end position="137"/>
    </location>
</feature>
<dbReference type="Proteomes" id="UP000054217">
    <property type="component" value="Unassembled WGS sequence"/>
</dbReference>
<name>A0A0C3J456_PISTI</name>
<reference evidence="3" key="2">
    <citation type="submission" date="2015-01" db="EMBL/GenBank/DDBJ databases">
        <title>Evolutionary Origins and Diversification of the Mycorrhizal Mutualists.</title>
        <authorList>
            <consortium name="DOE Joint Genome Institute"/>
            <consortium name="Mycorrhizal Genomics Consortium"/>
            <person name="Kohler A."/>
            <person name="Kuo A."/>
            <person name="Nagy L.G."/>
            <person name="Floudas D."/>
            <person name="Copeland A."/>
            <person name="Barry K.W."/>
            <person name="Cichocki N."/>
            <person name="Veneault-Fourrey C."/>
            <person name="LaButti K."/>
            <person name="Lindquist E.A."/>
            <person name="Lipzen A."/>
            <person name="Lundell T."/>
            <person name="Morin E."/>
            <person name="Murat C."/>
            <person name="Riley R."/>
            <person name="Ohm R."/>
            <person name="Sun H."/>
            <person name="Tunlid A."/>
            <person name="Henrissat B."/>
            <person name="Grigoriev I.V."/>
            <person name="Hibbett D.S."/>
            <person name="Martin F."/>
        </authorList>
    </citation>
    <scope>NUCLEOTIDE SEQUENCE [LARGE SCALE GENOMIC DNA]</scope>
    <source>
        <strain evidence="3">Marx 270</strain>
    </source>
</reference>
<feature type="compositionally biased region" description="Acidic residues" evidence="1">
    <location>
        <begin position="249"/>
        <end position="259"/>
    </location>
</feature>
<feature type="region of interest" description="Disordered" evidence="1">
    <location>
        <begin position="215"/>
        <end position="274"/>
    </location>
</feature>
<dbReference type="HOGENOM" id="CLU_043974_0_0_1"/>
<gene>
    <name evidence="2" type="ORF">M404DRAFT_26804</name>
</gene>
<organism evidence="2 3">
    <name type="scientific">Pisolithus tinctorius Marx 270</name>
    <dbReference type="NCBI Taxonomy" id="870435"/>
    <lineage>
        <taxon>Eukaryota</taxon>
        <taxon>Fungi</taxon>
        <taxon>Dikarya</taxon>
        <taxon>Basidiomycota</taxon>
        <taxon>Agaricomycotina</taxon>
        <taxon>Agaricomycetes</taxon>
        <taxon>Agaricomycetidae</taxon>
        <taxon>Boletales</taxon>
        <taxon>Sclerodermatineae</taxon>
        <taxon>Pisolithaceae</taxon>
        <taxon>Pisolithus</taxon>
    </lineage>
</organism>
<protein>
    <recommendedName>
        <fullName evidence="4">Zn(2)-C6 fungal-type domain-containing protein</fullName>
    </recommendedName>
</protein>
<accession>A0A0C3J456</accession>
<evidence type="ECO:0000256" key="1">
    <source>
        <dbReference type="SAM" id="MobiDB-lite"/>
    </source>
</evidence>
<evidence type="ECO:0000313" key="3">
    <source>
        <dbReference type="Proteomes" id="UP000054217"/>
    </source>
</evidence>
<evidence type="ECO:0008006" key="4">
    <source>
        <dbReference type="Google" id="ProtNLM"/>
    </source>
</evidence>